<feature type="domain" description="Polymerase nucleotidyl transferase" evidence="2">
    <location>
        <begin position="16"/>
        <end position="70"/>
    </location>
</feature>
<dbReference type="InterPro" id="IPR043519">
    <property type="entry name" value="NT_sf"/>
</dbReference>
<dbReference type="Pfam" id="PF01909">
    <property type="entry name" value="NTP_transf_2"/>
    <property type="match status" value="1"/>
</dbReference>
<evidence type="ECO:0000313" key="4">
    <source>
        <dbReference type="EMBL" id="GCE07293.1"/>
    </source>
</evidence>
<keyword evidence="5" id="KW-1185">Reference proteome</keyword>
<evidence type="ECO:0000259" key="3">
    <source>
        <dbReference type="Pfam" id="PF13427"/>
    </source>
</evidence>
<dbReference type="EMBL" id="BIFQ01000001">
    <property type="protein sequence ID" value="GCE07293.1"/>
    <property type="molecule type" value="Genomic_DNA"/>
</dbReference>
<sequence length="255" mass="29286">MVENPTPYDDINGLIAQLLSEVRQIFGDRLAGFYLFGSLVTGDFDRGSSDIDLVAVTSTEIDEKEFEALRRMHEDFAVKNREWEGRIEVAYLSAAALKAFKDRRHRMAIISPGEPFHVIEAGKDWLMNWYTVREKGVVLLGPSPAALIPPISKEEYVQAVKEYALLYHERIHRLPVHRPSQAYAILSMCRVLYTSRTGEQVSKKQAALWAMKEFPQWAALIQQALVWRDEWRDEQVDHAAALPQTQQFIRFVVDP</sequence>
<dbReference type="Proteomes" id="UP000287224">
    <property type="component" value="Unassembled WGS sequence"/>
</dbReference>
<dbReference type="InterPro" id="IPR025184">
    <property type="entry name" value="AadA_C"/>
</dbReference>
<gene>
    <name evidence="4" type="ORF">KDAU_46220</name>
</gene>
<organism evidence="4 5">
    <name type="scientific">Dictyobacter aurantiacus</name>
    <dbReference type="NCBI Taxonomy" id="1936993"/>
    <lineage>
        <taxon>Bacteria</taxon>
        <taxon>Bacillati</taxon>
        <taxon>Chloroflexota</taxon>
        <taxon>Ktedonobacteria</taxon>
        <taxon>Ktedonobacterales</taxon>
        <taxon>Dictyobacteraceae</taxon>
        <taxon>Dictyobacter</taxon>
    </lineage>
</organism>
<dbReference type="CDD" id="cd05403">
    <property type="entry name" value="NT_KNTase_like"/>
    <property type="match status" value="1"/>
</dbReference>
<accession>A0A401ZKB5</accession>
<name>A0A401ZKB5_9CHLR</name>
<dbReference type="InterPro" id="IPR002934">
    <property type="entry name" value="Polymerase_NTP_transf_dom"/>
</dbReference>
<reference evidence="5" key="1">
    <citation type="submission" date="2018-12" db="EMBL/GenBank/DDBJ databases">
        <title>Tengunoibacter tsumagoiensis gen. nov., sp. nov., Dictyobacter kobayashii sp. nov., D. alpinus sp. nov., and D. joshuensis sp. nov. and description of Dictyobacteraceae fam. nov. within the order Ktedonobacterales isolated from Tengu-no-mugimeshi.</title>
        <authorList>
            <person name="Wang C.M."/>
            <person name="Zheng Y."/>
            <person name="Sakai Y."/>
            <person name="Toyoda A."/>
            <person name="Minakuchi Y."/>
            <person name="Abe K."/>
            <person name="Yokota A."/>
            <person name="Yabe S."/>
        </authorList>
    </citation>
    <scope>NUCLEOTIDE SEQUENCE [LARGE SCALE GENOMIC DNA]</scope>
    <source>
        <strain evidence="5">S-27</strain>
    </source>
</reference>
<dbReference type="Gene3D" id="3.30.460.10">
    <property type="entry name" value="Beta Polymerase, domain 2"/>
    <property type="match status" value="1"/>
</dbReference>
<proteinExistence type="predicted"/>
<keyword evidence="1" id="KW-0808">Transferase</keyword>
<evidence type="ECO:0000259" key="2">
    <source>
        <dbReference type="Pfam" id="PF01909"/>
    </source>
</evidence>
<feature type="domain" description="Adenylyltransferase AadA C-terminal" evidence="3">
    <location>
        <begin position="147"/>
        <end position="239"/>
    </location>
</feature>
<evidence type="ECO:0000313" key="5">
    <source>
        <dbReference type="Proteomes" id="UP000287224"/>
    </source>
</evidence>
<dbReference type="GO" id="GO:0016779">
    <property type="term" value="F:nucleotidyltransferase activity"/>
    <property type="evidence" value="ECO:0007669"/>
    <property type="project" value="InterPro"/>
</dbReference>
<evidence type="ECO:0008006" key="6">
    <source>
        <dbReference type="Google" id="ProtNLM"/>
    </source>
</evidence>
<dbReference type="AlphaFoldDB" id="A0A401ZKB5"/>
<comment type="caution">
    <text evidence="4">The sequence shown here is derived from an EMBL/GenBank/DDBJ whole genome shotgun (WGS) entry which is preliminary data.</text>
</comment>
<evidence type="ECO:0000256" key="1">
    <source>
        <dbReference type="ARBA" id="ARBA00022679"/>
    </source>
</evidence>
<dbReference type="SUPFAM" id="SSF81301">
    <property type="entry name" value="Nucleotidyltransferase"/>
    <property type="match status" value="1"/>
</dbReference>
<dbReference type="Pfam" id="PF13427">
    <property type="entry name" value="AadA_C"/>
    <property type="match status" value="1"/>
</dbReference>
<protein>
    <recommendedName>
        <fullName evidence="6">Adenylyltransferase AadA C-terminal domain-containing protein</fullName>
    </recommendedName>
</protein>